<dbReference type="STRING" id="237561.A0A1D8PMJ9"/>
<feature type="region of interest" description="Disordered" evidence="1">
    <location>
        <begin position="46"/>
        <end position="67"/>
    </location>
</feature>
<dbReference type="SUPFAM" id="SSF64356">
    <property type="entry name" value="SNARE-like"/>
    <property type="match status" value="1"/>
</dbReference>
<dbReference type="GeneID" id="3642791"/>
<evidence type="ECO:0000256" key="1">
    <source>
        <dbReference type="SAM" id="MobiDB-lite"/>
    </source>
</evidence>
<organism evidence="3 4">
    <name type="scientific">Candida albicans (strain SC5314 / ATCC MYA-2876)</name>
    <name type="common">Yeast</name>
    <dbReference type="NCBI Taxonomy" id="237561"/>
    <lineage>
        <taxon>Eukaryota</taxon>
        <taxon>Fungi</taxon>
        <taxon>Dikarya</taxon>
        <taxon>Ascomycota</taxon>
        <taxon>Saccharomycotina</taxon>
        <taxon>Pichiomycetes</taxon>
        <taxon>Debaryomycetaceae</taxon>
        <taxon>Candida/Lodderomyces clade</taxon>
        <taxon>Candida</taxon>
    </lineage>
</organism>
<dbReference type="GO" id="GO:0030448">
    <property type="term" value="P:hyphal growth"/>
    <property type="evidence" value="ECO:0000315"/>
    <property type="project" value="CGD"/>
</dbReference>
<dbReference type="InterPro" id="IPR006722">
    <property type="entry name" value="Sedlin"/>
</dbReference>
<keyword evidence="4" id="KW-1185">Reference proteome</keyword>
<reference evidence="3 4" key="2">
    <citation type="journal article" date="2007" name="Genome Biol.">
        <title>Assembly of the Candida albicans genome into sixteen supercontigs aligned on the eight chromosomes.</title>
        <authorList>
            <person name="van het Hoog M."/>
            <person name="Rast T.J."/>
            <person name="Martchenko M."/>
            <person name="Grindle S."/>
            <person name="Dignard D."/>
            <person name="Hogues H."/>
            <person name="Cuomo C."/>
            <person name="Berriman M."/>
            <person name="Scherer S."/>
            <person name="Magee B.B."/>
            <person name="Whiteway M."/>
            <person name="Chibana H."/>
            <person name="Nantel A."/>
            <person name="Magee P.T."/>
        </authorList>
    </citation>
    <scope>GENOME REANNOTATION</scope>
    <source>
        <strain evidence="4">SC5314 / ATCC MYA-2876</strain>
    </source>
</reference>
<reference evidence="3 4" key="3">
    <citation type="journal article" date="2013" name="Genome Biol.">
        <title>Assembly of a phased diploid Candida albicans genome facilitates allele-specific measurements and provides a simple model for repeat and indel structure.</title>
        <authorList>
            <person name="Muzzey D."/>
            <person name="Schwartz K."/>
            <person name="Weissman J.S."/>
            <person name="Sherlock G."/>
        </authorList>
    </citation>
    <scope>NUCLEOTIDE SEQUENCE [LARGE SCALE GENOMIC DNA]</scope>
    <source>
        <strain evidence="4">SC5314 / ATCC MYA-2876</strain>
    </source>
</reference>
<dbReference type="InParanoid" id="A0A1D8PMJ9"/>
<feature type="non-terminal residue" evidence="3">
    <location>
        <position position="225"/>
    </location>
</feature>
<evidence type="ECO:0000313" key="2">
    <source>
        <dbReference type="CGD" id="CAL0000200951"/>
    </source>
</evidence>
<gene>
    <name evidence="2" type="primary">TCA17</name>
    <name evidence="3" type="ordered locus">CAALFM_C406460CA</name>
    <name evidence="2" type="ordered locus">orf19.10406</name>
</gene>
<name>A0A1D8PMJ9_CANAL</name>
<dbReference type="GO" id="GO:0001907">
    <property type="term" value="P:symbiont-mediated killing of host cell"/>
    <property type="evidence" value="ECO:0000315"/>
    <property type="project" value="CGD"/>
</dbReference>
<dbReference type="EMBL" id="CP017626">
    <property type="protein sequence ID" value="AOW29370.1"/>
    <property type="molecule type" value="Genomic_DNA"/>
</dbReference>
<dbReference type="PANTHER" id="PTHR12403">
    <property type="entry name" value="TRAFFICKING PROTEIN PARTICLE COMPLEX SUBUNIT 2"/>
    <property type="match status" value="1"/>
</dbReference>
<dbReference type="GO" id="GO:0006888">
    <property type="term" value="P:endoplasmic reticulum to Golgi vesicle-mediated transport"/>
    <property type="evidence" value="ECO:0000318"/>
    <property type="project" value="GO_Central"/>
</dbReference>
<feature type="region of interest" description="Disordered" evidence="1">
    <location>
        <begin position="1"/>
        <end position="22"/>
    </location>
</feature>
<dbReference type="KEGG" id="cal:CAALFM_C406460CA"/>
<dbReference type="FunCoup" id="A0A1D8PMJ9">
    <property type="interactions" value="24"/>
</dbReference>
<dbReference type="Pfam" id="PF04628">
    <property type="entry name" value="Sedlin_N"/>
    <property type="match status" value="1"/>
</dbReference>
<dbReference type="OrthoDB" id="18320at2759"/>
<dbReference type="CGD" id="CAL0000200951">
    <property type="gene designation" value="TCA17"/>
</dbReference>
<feature type="compositionally biased region" description="Polar residues" evidence="1">
    <location>
        <begin position="1"/>
        <end position="15"/>
    </location>
</feature>
<dbReference type="InterPro" id="IPR011012">
    <property type="entry name" value="Longin-like_dom_sf"/>
</dbReference>
<proteinExistence type="predicted"/>
<dbReference type="RefSeq" id="XP_715544.2">
    <property type="nucleotide sequence ID" value="XM_710451.2"/>
</dbReference>
<dbReference type="Gene3D" id="3.30.450.70">
    <property type="match status" value="1"/>
</dbReference>
<dbReference type="GO" id="GO:0009272">
    <property type="term" value="P:fungal-type cell wall biogenesis"/>
    <property type="evidence" value="ECO:0000315"/>
    <property type="project" value="CGD"/>
</dbReference>
<accession>A0A1D8PMJ9</accession>
<dbReference type="GO" id="GO:0005634">
    <property type="term" value="C:nucleus"/>
    <property type="evidence" value="ECO:0000318"/>
    <property type="project" value="GO_Central"/>
</dbReference>
<dbReference type="AlphaFoldDB" id="A0A1D8PMJ9"/>
<dbReference type="GO" id="GO:0005737">
    <property type="term" value="C:cytoplasm"/>
    <property type="evidence" value="ECO:0000318"/>
    <property type="project" value="GO_Central"/>
</dbReference>
<sequence>MSTTTTSQINTNPITHQPPPNNPIQFISLISRNDKPLYIQAFNIGEEEEEEEKQGEKQEGNTTPMNHTNADKFLKYNFLSHMALDIFTSPSSLSLREQQQQQQQQQDTHQNGDQIPVILLFIQDQVMVYGYETNNGLKIVIGLDQTRNFNDNGNGNHQNSLTKLRKLFLDVQKCYLRTIFNPLNQIYINSGTGISLNDDDDDDDSILQSPTFDRNIKKLVNSYIY</sequence>
<reference evidence="3 4" key="1">
    <citation type="journal article" date="2004" name="Proc. Natl. Acad. Sci. U.S.A.">
        <title>The diploid genome sequence of Candida albicans.</title>
        <authorList>
            <person name="Jones T."/>
            <person name="Federspiel N.A."/>
            <person name="Chibana H."/>
            <person name="Dungan J."/>
            <person name="Kalman S."/>
            <person name="Magee B.B."/>
            <person name="Newport G."/>
            <person name="Thorstenson Y.R."/>
            <person name="Agabian N."/>
            <person name="Magee P.T."/>
            <person name="Davis R.W."/>
            <person name="Scherer S."/>
        </authorList>
    </citation>
    <scope>NUCLEOTIDE SEQUENCE [LARGE SCALE GENOMIC DNA]</scope>
    <source>
        <strain evidence="4">SC5314 / ATCC MYA-2876</strain>
    </source>
</reference>
<dbReference type="VEuPathDB" id="FungiDB:C4_06460C_A"/>
<protein>
    <submittedName>
        <fullName evidence="3">Uncharacterized protein</fullName>
    </submittedName>
</protein>
<dbReference type="GO" id="GO:0030008">
    <property type="term" value="C:TRAPP complex"/>
    <property type="evidence" value="ECO:0000318"/>
    <property type="project" value="GO_Central"/>
</dbReference>
<evidence type="ECO:0000313" key="3">
    <source>
        <dbReference type="EMBL" id="AOW29370.1"/>
    </source>
</evidence>
<dbReference type="eggNOG" id="ENOG502SG8J">
    <property type="taxonomic scope" value="Eukaryota"/>
</dbReference>
<dbReference type="Proteomes" id="UP000000559">
    <property type="component" value="Chromosome 4"/>
</dbReference>
<evidence type="ECO:0000313" key="4">
    <source>
        <dbReference type="Proteomes" id="UP000000559"/>
    </source>
</evidence>